<evidence type="ECO:0000256" key="1">
    <source>
        <dbReference type="ARBA" id="ARBA00022553"/>
    </source>
</evidence>
<feature type="domain" description="Response regulatory" evidence="3">
    <location>
        <begin position="118"/>
        <end position="237"/>
    </location>
</feature>
<dbReference type="Gene3D" id="3.40.50.2300">
    <property type="match status" value="1"/>
</dbReference>
<gene>
    <name evidence="4" type="ORF">TAPDE_004646</name>
</gene>
<accession>R4XF21</accession>
<evidence type="ECO:0000259" key="3">
    <source>
        <dbReference type="PROSITE" id="PS50110"/>
    </source>
</evidence>
<organism evidence="4 5">
    <name type="scientific">Taphrina deformans (strain PYCC 5710 / ATCC 11124 / CBS 356.35 / IMI 108563 / JCM 9778 / NBRC 8474)</name>
    <name type="common">Peach leaf curl fungus</name>
    <name type="synonym">Lalaria deformans</name>
    <dbReference type="NCBI Taxonomy" id="1097556"/>
    <lineage>
        <taxon>Eukaryota</taxon>
        <taxon>Fungi</taxon>
        <taxon>Dikarya</taxon>
        <taxon>Ascomycota</taxon>
        <taxon>Taphrinomycotina</taxon>
        <taxon>Taphrinomycetes</taxon>
        <taxon>Taphrinales</taxon>
        <taxon>Taphrinaceae</taxon>
        <taxon>Taphrina</taxon>
    </lineage>
</organism>
<keyword evidence="1 2" id="KW-0597">Phosphoprotein</keyword>
<protein>
    <recommendedName>
        <fullName evidence="3">Response regulatory domain-containing protein</fullName>
    </recommendedName>
</protein>
<dbReference type="AlphaFoldDB" id="R4XF21"/>
<dbReference type="SUPFAM" id="SSF52172">
    <property type="entry name" value="CheY-like"/>
    <property type="match status" value="1"/>
</dbReference>
<evidence type="ECO:0000313" key="5">
    <source>
        <dbReference type="Proteomes" id="UP000013776"/>
    </source>
</evidence>
<evidence type="ECO:0000256" key="2">
    <source>
        <dbReference type="PROSITE-ProRule" id="PRU00169"/>
    </source>
</evidence>
<dbReference type="SMART" id="SM00448">
    <property type="entry name" value="REC"/>
    <property type="match status" value="1"/>
</dbReference>
<dbReference type="PROSITE" id="PS50110">
    <property type="entry name" value="RESPONSE_REGULATORY"/>
    <property type="match status" value="1"/>
</dbReference>
<dbReference type="PANTHER" id="PTHR45339">
    <property type="entry name" value="HYBRID SIGNAL TRANSDUCTION HISTIDINE KINASE J"/>
    <property type="match status" value="1"/>
</dbReference>
<sequence length="241" mass="27384">MRVLVTRNVEECTNAIANNAAGSFRLALIDLHYGLADAIVSELARYDPACKILRLSRFGFRQKFNDKYEYLIKPVKRERLARVVAETIHPDLREVKTSVVEDGAKFNPVGMATKHPLRILLAEDNLINSRVALQHLKRMGYSAVHAKDGQYCLEEEDKAIYDVILMDVQMPRLDGCQAASKIRAKYLKDPERCPRIIAMTANAMRGDMERCLEAGMHAYCQKPIIVDVLAQRLREATKRPE</sequence>
<reference evidence="4 5" key="1">
    <citation type="journal article" date="2013" name="MBio">
        <title>Genome sequencing of the plant pathogen Taphrina deformans, the causal agent of peach leaf curl.</title>
        <authorList>
            <person name="Cisse O.H."/>
            <person name="Almeida J.M.G.C.F."/>
            <person name="Fonseca A."/>
            <person name="Kumar A.A."/>
            <person name="Salojaervi J."/>
            <person name="Overmyer K."/>
            <person name="Hauser P.M."/>
            <person name="Pagni M."/>
        </authorList>
    </citation>
    <scope>NUCLEOTIDE SEQUENCE [LARGE SCALE GENOMIC DNA]</scope>
    <source>
        <strain evidence="5">PYCC 5710 / ATCC 11124 / CBS 356.35 / IMI 108563 / JCM 9778 / NBRC 8474</strain>
    </source>
</reference>
<dbReference type="Pfam" id="PF00072">
    <property type="entry name" value="Response_reg"/>
    <property type="match status" value="1"/>
</dbReference>
<dbReference type="STRING" id="1097556.R4XF21"/>
<feature type="modified residue" description="4-aspartylphosphate" evidence="2">
    <location>
        <position position="167"/>
    </location>
</feature>
<dbReference type="GO" id="GO:0000160">
    <property type="term" value="P:phosphorelay signal transduction system"/>
    <property type="evidence" value="ECO:0007669"/>
    <property type="project" value="InterPro"/>
</dbReference>
<dbReference type="Proteomes" id="UP000013776">
    <property type="component" value="Unassembled WGS sequence"/>
</dbReference>
<dbReference type="EMBL" id="CAHR02000214">
    <property type="protein sequence ID" value="CCG84238.1"/>
    <property type="molecule type" value="Genomic_DNA"/>
</dbReference>
<dbReference type="eggNOG" id="KOG0519">
    <property type="taxonomic scope" value="Eukaryota"/>
</dbReference>
<keyword evidence="5" id="KW-1185">Reference proteome</keyword>
<name>R4XF21_TAPDE</name>
<comment type="caution">
    <text evidence="4">The sequence shown here is derived from an EMBL/GenBank/DDBJ whole genome shotgun (WGS) entry which is preliminary data.</text>
</comment>
<dbReference type="CDD" id="cd17546">
    <property type="entry name" value="REC_hyHK_CKI1_RcsC-like"/>
    <property type="match status" value="1"/>
</dbReference>
<dbReference type="PANTHER" id="PTHR45339:SF5">
    <property type="entry name" value="HISTIDINE KINASE"/>
    <property type="match status" value="1"/>
</dbReference>
<evidence type="ECO:0000313" key="4">
    <source>
        <dbReference type="EMBL" id="CCG84238.1"/>
    </source>
</evidence>
<dbReference type="OrthoDB" id="60033at2759"/>
<dbReference type="InterPro" id="IPR001789">
    <property type="entry name" value="Sig_transdc_resp-reg_receiver"/>
</dbReference>
<dbReference type="InterPro" id="IPR011006">
    <property type="entry name" value="CheY-like_superfamily"/>
</dbReference>
<proteinExistence type="predicted"/>